<keyword evidence="3" id="KW-1185">Reference proteome</keyword>
<dbReference type="GeneID" id="14912272"/>
<protein>
    <submittedName>
        <fullName evidence="2">Uncharacterized protein</fullName>
    </submittedName>
</protein>
<evidence type="ECO:0000313" key="3">
    <source>
        <dbReference type="Proteomes" id="UP000011083"/>
    </source>
</evidence>
<organism evidence="2 3">
    <name type="scientific">Acanthamoeba castellanii (strain ATCC 30010 / Neff)</name>
    <dbReference type="NCBI Taxonomy" id="1257118"/>
    <lineage>
        <taxon>Eukaryota</taxon>
        <taxon>Amoebozoa</taxon>
        <taxon>Discosea</taxon>
        <taxon>Longamoebia</taxon>
        <taxon>Centramoebida</taxon>
        <taxon>Acanthamoebidae</taxon>
        <taxon>Acanthamoeba</taxon>
    </lineage>
</organism>
<dbReference type="KEGG" id="acan:ACA1_362140"/>
<dbReference type="VEuPathDB" id="AmoebaDB:ACA1_362140"/>
<dbReference type="RefSeq" id="XP_004333765.1">
    <property type="nucleotide sequence ID" value="XM_004333717.1"/>
</dbReference>
<name>L8GFH6_ACACF</name>
<feature type="signal peptide" evidence="1">
    <location>
        <begin position="1"/>
        <end position="22"/>
    </location>
</feature>
<evidence type="ECO:0000313" key="2">
    <source>
        <dbReference type="EMBL" id="ELR11752.1"/>
    </source>
</evidence>
<dbReference type="EMBL" id="KB008147">
    <property type="protein sequence ID" value="ELR11752.1"/>
    <property type="molecule type" value="Genomic_DNA"/>
</dbReference>
<proteinExistence type="predicted"/>
<feature type="chain" id="PRO_5003989714" evidence="1">
    <location>
        <begin position="23"/>
        <end position="225"/>
    </location>
</feature>
<gene>
    <name evidence="2" type="ORF">ACA1_362140</name>
</gene>
<keyword evidence="1" id="KW-0732">Signal</keyword>
<sequence>MKSFALLALAIAIALFAGFAQAQDIPIPYDPVNPPAPVKFNRDRFQIWNVNTSAFCFFDCPDVPLYPAACPLTCRQSNRTSVQQFIVSSAYNKIVQKGCWMEAPVSEVGFLGGLVGGSRWCWPKNATGAGGVGQDGDVHCKGAVGNVPLLPYDWIRFHKIAGVQANFFYPYDTIRISSTKSGSYCSAHPTESRFDCENKPNAWQGDRFQLIFVASNLNEGCPGFD</sequence>
<evidence type="ECO:0000256" key="1">
    <source>
        <dbReference type="SAM" id="SignalP"/>
    </source>
</evidence>
<dbReference type="AlphaFoldDB" id="L8GFH6"/>
<dbReference type="Proteomes" id="UP000011083">
    <property type="component" value="Unassembled WGS sequence"/>
</dbReference>
<reference evidence="2 3" key="1">
    <citation type="journal article" date="2013" name="Genome Biol.">
        <title>Genome of Acanthamoeba castellanii highlights extensive lateral gene transfer and early evolution of tyrosine kinase signaling.</title>
        <authorList>
            <person name="Clarke M."/>
            <person name="Lohan A.J."/>
            <person name="Liu B."/>
            <person name="Lagkouvardos I."/>
            <person name="Roy S."/>
            <person name="Zafar N."/>
            <person name="Bertelli C."/>
            <person name="Schilde C."/>
            <person name="Kianianmomeni A."/>
            <person name="Burglin T.R."/>
            <person name="Frech C."/>
            <person name="Turcotte B."/>
            <person name="Kopec K.O."/>
            <person name="Synnott J.M."/>
            <person name="Choo C."/>
            <person name="Paponov I."/>
            <person name="Finkler A."/>
            <person name="Soon Heng Tan C."/>
            <person name="Hutchins A.P."/>
            <person name="Weinmeier T."/>
            <person name="Rattei T."/>
            <person name="Chu J.S."/>
            <person name="Gimenez G."/>
            <person name="Irimia M."/>
            <person name="Rigden D.J."/>
            <person name="Fitzpatrick D.A."/>
            <person name="Lorenzo-Morales J."/>
            <person name="Bateman A."/>
            <person name="Chiu C.H."/>
            <person name="Tang P."/>
            <person name="Hegemann P."/>
            <person name="Fromm H."/>
            <person name="Raoult D."/>
            <person name="Greub G."/>
            <person name="Miranda-Saavedra D."/>
            <person name="Chen N."/>
            <person name="Nash P."/>
            <person name="Ginger M.L."/>
            <person name="Horn M."/>
            <person name="Schaap P."/>
            <person name="Caler L."/>
            <person name="Loftus B."/>
        </authorList>
    </citation>
    <scope>NUCLEOTIDE SEQUENCE [LARGE SCALE GENOMIC DNA]</scope>
    <source>
        <strain evidence="2 3">Neff</strain>
    </source>
</reference>
<accession>L8GFH6</accession>